<evidence type="ECO:0000256" key="3">
    <source>
        <dbReference type="ARBA" id="ARBA00023157"/>
    </source>
</evidence>
<feature type="non-terminal residue" evidence="6">
    <location>
        <position position="529"/>
    </location>
</feature>
<keyword evidence="3" id="KW-1015">Disulfide bond</keyword>
<evidence type="ECO:0000259" key="5">
    <source>
        <dbReference type="SMART" id="SM00179"/>
    </source>
</evidence>
<keyword evidence="7" id="KW-1185">Reference proteome</keyword>
<dbReference type="PANTHER" id="PTHR16026">
    <property type="entry name" value="CARTILAGE ACIDIC PROTEIN 1"/>
    <property type="match status" value="1"/>
</dbReference>
<dbReference type="InterPro" id="IPR049883">
    <property type="entry name" value="NOTCH1_EGF-like"/>
</dbReference>
<dbReference type="GO" id="GO:0005509">
    <property type="term" value="F:calcium ion binding"/>
    <property type="evidence" value="ECO:0007669"/>
    <property type="project" value="InterPro"/>
</dbReference>
<evidence type="ECO:0000313" key="7">
    <source>
        <dbReference type="Proteomes" id="UP000661971"/>
    </source>
</evidence>
<sequence length="529" mass="56691">AGLPQVPRMLALCLAALACLAEGSQRSEPMFAAVTHRLLPPDYDSNPTQLNYGVAVTDLDADGDFEIVVAGYNGPNLVLKYDRALGRLVNLAQDERSSPYYALRDRQGNAIGVAACDIDGDGREEIYFLNTNNAFSGMATYTDKLFKLRNGRWEDILSDEVNRDVASRFAGRSVACVDRTGSGRYAIYIANYASGNVGPHALLEMDPAASDPARGLVVLLDVAATAGVNKYTGTCGTRARTWRACVPRGWPCGARTWRVCVPRGLIRREHSDPVVEELNPGDALEPEGRGTGGAVTDFDGDGLLDLILSHGESMAQPISVFKGTQGTGNNWLRVIPRTRFGAFARGAKVVLFTRRSGAHLRVIDGGSGYLCQMEPVAHFGLGRDEASSLEVTWPDGRVAVRAVASSETNSVLEVAYPADTAGPPVPAAMECGQGFSQHPNGRCVDTDECAEFPFACPRDKPVCVNTYGGYRCRGHKRCGRGFEPNEDGTACVAQVAFFGGYPSSGSWPRPPRGALLLLGLGLCLCLYAL</sequence>
<dbReference type="PANTHER" id="PTHR16026:SF0">
    <property type="entry name" value="CARTILAGE ACIDIC PROTEIN 1"/>
    <property type="match status" value="1"/>
</dbReference>
<keyword evidence="1" id="KW-0245">EGF-like domain</keyword>
<comment type="caution">
    <text evidence="6">The sequence shown here is derived from an EMBL/GenBank/DDBJ whole genome shotgun (WGS) entry which is preliminary data.</text>
</comment>
<dbReference type="InterPro" id="IPR027039">
    <property type="entry name" value="Crtac1"/>
</dbReference>
<dbReference type="GO" id="GO:0007413">
    <property type="term" value="P:axonal fasciculation"/>
    <property type="evidence" value="ECO:0007669"/>
    <property type="project" value="TreeGrafter"/>
</dbReference>
<feature type="domain" description="EGF-like calcium-binding" evidence="5">
    <location>
        <begin position="445"/>
        <end position="492"/>
    </location>
</feature>
<dbReference type="Pfam" id="PF13517">
    <property type="entry name" value="FG-GAP_3"/>
    <property type="match status" value="1"/>
</dbReference>
<dbReference type="Gene3D" id="2.10.25.10">
    <property type="entry name" value="Laminin"/>
    <property type="match status" value="1"/>
</dbReference>
<evidence type="ECO:0000256" key="4">
    <source>
        <dbReference type="SAM" id="SignalP"/>
    </source>
</evidence>
<feature type="non-terminal residue" evidence="6">
    <location>
        <position position="1"/>
    </location>
</feature>
<dbReference type="SMART" id="SM00179">
    <property type="entry name" value="EGF_CA"/>
    <property type="match status" value="1"/>
</dbReference>
<protein>
    <submittedName>
        <fullName evidence="6">CRAC1 protein</fullName>
    </submittedName>
</protein>
<dbReference type="InterPro" id="IPR001881">
    <property type="entry name" value="EGF-like_Ca-bd_dom"/>
</dbReference>
<evidence type="ECO:0000313" key="6">
    <source>
        <dbReference type="EMBL" id="NXD14724.1"/>
    </source>
</evidence>
<dbReference type="InterPro" id="IPR018097">
    <property type="entry name" value="EGF_Ca-bd_CS"/>
</dbReference>
<dbReference type="CDD" id="cd00054">
    <property type="entry name" value="EGF_CA"/>
    <property type="match status" value="1"/>
</dbReference>
<name>A0A851TEC3_9AVES</name>
<dbReference type="InterPro" id="IPR011519">
    <property type="entry name" value="UnbV_ASPIC"/>
</dbReference>
<accession>A0A851TEC3</accession>
<evidence type="ECO:0000256" key="1">
    <source>
        <dbReference type="ARBA" id="ARBA00022536"/>
    </source>
</evidence>
<feature type="chain" id="PRO_5032555046" evidence="4">
    <location>
        <begin position="22"/>
        <end position="529"/>
    </location>
</feature>
<dbReference type="SUPFAM" id="SSF57196">
    <property type="entry name" value="EGF/Laminin"/>
    <property type="match status" value="1"/>
</dbReference>
<dbReference type="PROSITE" id="PS01187">
    <property type="entry name" value="EGF_CA"/>
    <property type="match status" value="1"/>
</dbReference>
<dbReference type="Pfam" id="PF07645">
    <property type="entry name" value="EGF_CA"/>
    <property type="match status" value="1"/>
</dbReference>
<feature type="signal peptide" evidence="4">
    <location>
        <begin position="1"/>
        <end position="21"/>
    </location>
</feature>
<dbReference type="InterPro" id="IPR013517">
    <property type="entry name" value="FG-GAP"/>
</dbReference>
<dbReference type="EMBL" id="WBNA01000265">
    <property type="protein sequence ID" value="NXD14724.1"/>
    <property type="molecule type" value="Genomic_DNA"/>
</dbReference>
<dbReference type="AlphaFoldDB" id="A0A851TEC3"/>
<dbReference type="Proteomes" id="UP000661971">
    <property type="component" value="Unassembled WGS sequence"/>
</dbReference>
<gene>
    <name evidence="6" type="primary">Crtac1</name>
    <name evidence="6" type="ORF">NOTNIG_R09327</name>
</gene>
<organism evidence="6 7">
    <name type="scientific">Nothocercus nigrocapillus</name>
    <dbReference type="NCBI Taxonomy" id="1977171"/>
    <lineage>
        <taxon>Eukaryota</taxon>
        <taxon>Metazoa</taxon>
        <taxon>Chordata</taxon>
        <taxon>Craniata</taxon>
        <taxon>Vertebrata</taxon>
        <taxon>Euteleostomi</taxon>
        <taxon>Archelosauria</taxon>
        <taxon>Archosauria</taxon>
        <taxon>Dinosauria</taxon>
        <taxon>Saurischia</taxon>
        <taxon>Theropoda</taxon>
        <taxon>Coelurosauria</taxon>
        <taxon>Aves</taxon>
        <taxon>Palaeognathae</taxon>
        <taxon>Tinamiformes</taxon>
        <taxon>Tinamidae</taxon>
        <taxon>Nothocercus</taxon>
    </lineage>
</organism>
<reference evidence="7" key="1">
    <citation type="submission" date="2023-07" db="EMBL/GenBank/DDBJ databases">
        <title>Bird 10,000 Genomes (B10K) Project - Family phase.</title>
        <authorList>
            <person name="Zhang G."/>
        </authorList>
    </citation>
    <scope>NUCLEOTIDE SEQUENCE [LARGE SCALE GENOMIC DNA]</scope>
</reference>
<dbReference type="InterPro" id="IPR028994">
    <property type="entry name" value="Integrin_alpha_N"/>
</dbReference>
<dbReference type="SUPFAM" id="SSF69318">
    <property type="entry name" value="Integrin alpha N-terminal domain"/>
    <property type="match status" value="1"/>
</dbReference>
<proteinExistence type="predicted"/>
<keyword evidence="2 4" id="KW-0732">Signal</keyword>
<evidence type="ECO:0000256" key="2">
    <source>
        <dbReference type="ARBA" id="ARBA00022729"/>
    </source>
</evidence>
<dbReference type="Pfam" id="PF07593">
    <property type="entry name" value="UnbV_ASPIC"/>
    <property type="match status" value="1"/>
</dbReference>